<dbReference type="Pfam" id="PF02779">
    <property type="entry name" value="Transket_pyr"/>
    <property type="match status" value="1"/>
</dbReference>
<evidence type="ECO:0000256" key="3">
    <source>
        <dbReference type="ARBA" id="ARBA00022679"/>
    </source>
</evidence>
<keyword evidence="7" id="KW-0786">Thiamine pyrophosphate</keyword>
<evidence type="ECO:0000256" key="5">
    <source>
        <dbReference type="ARBA" id="ARBA00022842"/>
    </source>
</evidence>
<sequence length="307" mass="32685">MGIATRVSYGEELVKLGEENNNIVVLDADLSKSTKTANFKGKFPNRFINAGIAEQNLMGMAAGLAVVGKIPFASTFAVFAAGRAFEIIRNSICYPKLNVNIAATHAGITVGEDGGSHQAVEDIAIMRSLPNMTVIVPADDIEARQAVRAAANIDGPVYLRLGRLAVPTIFDENYKFVMGKGNVIKEGSDITIIGTGLLVSKCIDAADLLEKQGIKARVINISTIKPIDKDLIAKAAKETKGIITVEEHSVIGGLGSAVCDAVSSTYPTKVLKIGINDEFGESGKPEELLKKYGLTVENIIEKVKELI</sequence>
<proteinExistence type="inferred from homology"/>
<dbReference type="OrthoDB" id="8732661at2"/>
<gene>
    <name evidence="10" type="ORF">SAMN02194393_03906</name>
</gene>
<organism evidence="10 11">
    <name type="scientific">Maledivibacter halophilus</name>
    <dbReference type="NCBI Taxonomy" id="36842"/>
    <lineage>
        <taxon>Bacteria</taxon>
        <taxon>Bacillati</taxon>
        <taxon>Bacillota</taxon>
        <taxon>Clostridia</taxon>
        <taxon>Peptostreptococcales</taxon>
        <taxon>Caminicellaceae</taxon>
        <taxon>Maledivibacter</taxon>
    </lineage>
</organism>
<keyword evidence="5" id="KW-0460">Magnesium</keyword>
<dbReference type="AlphaFoldDB" id="A0A1T5M5K5"/>
<evidence type="ECO:0000256" key="4">
    <source>
        <dbReference type="ARBA" id="ARBA00022723"/>
    </source>
</evidence>
<name>A0A1T5M5K5_9FIRM</name>
<dbReference type="Pfam" id="PF02780">
    <property type="entry name" value="Transketolase_C"/>
    <property type="match status" value="1"/>
</dbReference>
<keyword evidence="3" id="KW-0808">Transferase</keyword>
<dbReference type="Gene3D" id="3.40.50.920">
    <property type="match status" value="1"/>
</dbReference>
<dbReference type="GO" id="GO:0009228">
    <property type="term" value="P:thiamine biosynthetic process"/>
    <property type="evidence" value="ECO:0007669"/>
    <property type="project" value="UniProtKB-KW"/>
</dbReference>
<protein>
    <submittedName>
        <fullName evidence="10">Transketolase</fullName>
    </submittedName>
</protein>
<dbReference type="SMART" id="SM00861">
    <property type="entry name" value="Transket_pyr"/>
    <property type="match status" value="1"/>
</dbReference>
<dbReference type="EMBL" id="FUZT01000010">
    <property type="protein sequence ID" value="SKC83415.1"/>
    <property type="molecule type" value="Genomic_DNA"/>
</dbReference>
<dbReference type="Proteomes" id="UP000190285">
    <property type="component" value="Unassembled WGS sequence"/>
</dbReference>
<evidence type="ECO:0000256" key="8">
    <source>
        <dbReference type="ARBA" id="ARBA00023229"/>
    </source>
</evidence>
<dbReference type="GO" id="GO:0046872">
    <property type="term" value="F:metal ion binding"/>
    <property type="evidence" value="ECO:0007669"/>
    <property type="project" value="UniProtKB-KW"/>
</dbReference>
<dbReference type="FunFam" id="3.40.50.920:FF:000002">
    <property type="entry name" value="1-deoxy-D-xylulose-5-phosphate synthase"/>
    <property type="match status" value="1"/>
</dbReference>
<keyword evidence="11" id="KW-1185">Reference proteome</keyword>
<dbReference type="PANTHER" id="PTHR43825">
    <property type="entry name" value="PYRUVATE DEHYDROGENASE E1 COMPONENT"/>
    <property type="match status" value="1"/>
</dbReference>
<dbReference type="InterPro" id="IPR051157">
    <property type="entry name" value="PDH/Transketolase"/>
</dbReference>
<dbReference type="FunFam" id="3.40.50.970:FF:000129">
    <property type="entry name" value="Transketolase"/>
    <property type="match status" value="1"/>
</dbReference>
<evidence type="ECO:0000256" key="2">
    <source>
        <dbReference type="ARBA" id="ARBA00007131"/>
    </source>
</evidence>
<keyword evidence="8" id="KW-0414">Isoprene biosynthesis</keyword>
<dbReference type="GO" id="GO:0016740">
    <property type="term" value="F:transferase activity"/>
    <property type="evidence" value="ECO:0007669"/>
    <property type="project" value="UniProtKB-KW"/>
</dbReference>
<evidence type="ECO:0000313" key="11">
    <source>
        <dbReference type="Proteomes" id="UP000190285"/>
    </source>
</evidence>
<evidence type="ECO:0000313" key="10">
    <source>
        <dbReference type="EMBL" id="SKC83415.1"/>
    </source>
</evidence>
<dbReference type="Gene3D" id="3.40.50.970">
    <property type="match status" value="1"/>
</dbReference>
<dbReference type="PANTHER" id="PTHR43825:SF1">
    <property type="entry name" value="TRANSKETOLASE-LIKE PYRIMIDINE-BINDING DOMAIN-CONTAINING PROTEIN"/>
    <property type="match status" value="1"/>
</dbReference>
<dbReference type="GO" id="GO:0008299">
    <property type="term" value="P:isoprenoid biosynthetic process"/>
    <property type="evidence" value="ECO:0007669"/>
    <property type="project" value="UniProtKB-KW"/>
</dbReference>
<accession>A0A1T5M5K5</accession>
<dbReference type="InterPro" id="IPR033248">
    <property type="entry name" value="Transketolase_C"/>
</dbReference>
<evidence type="ECO:0000256" key="1">
    <source>
        <dbReference type="ARBA" id="ARBA00001964"/>
    </source>
</evidence>
<evidence type="ECO:0000256" key="6">
    <source>
        <dbReference type="ARBA" id="ARBA00022977"/>
    </source>
</evidence>
<evidence type="ECO:0000256" key="7">
    <source>
        <dbReference type="ARBA" id="ARBA00023052"/>
    </source>
</evidence>
<comment type="similarity">
    <text evidence="2">Belongs to the transketolase family.</text>
</comment>
<reference evidence="10 11" key="1">
    <citation type="submission" date="2017-02" db="EMBL/GenBank/DDBJ databases">
        <authorList>
            <person name="Peterson S.W."/>
        </authorList>
    </citation>
    <scope>NUCLEOTIDE SEQUENCE [LARGE SCALE GENOMIC DNA]</scope>
    <source>
        <strain evidence="10 11">M1</strain>
    </source>
</reference>
<feature type="domain" description="Transketolase-like pyrimidine-binding" evidence="9">
    <location>
        <begin position="3"/>
        <end position="168"/>
    </location>
</feature>
<keyword evidence="6" id="KW-0784">Thiamine biosynthesis</keyword>
<dbReference type="SUPFAM" id="SSF52922">
    <property type="entry name" value="TK C-terminal domain-like"/>
    <property type="match status" value="1"/>
</dbReference>
<comment type="cofactor">
    <cofactor evidence="1">
        <name>thiamine diphosphate</name>
        <dbReference type="ChEBI" id="CHEBI:58937"/>
    </cofactor>
</comment>
<evidence type="ECO:0000259" key="9">
    <source>
        <dbReference type="SMART" id="SM00861"/>
    </source>
</evidence>
<dbReference type="STRING" id="36842.SAMN02194393_03906"/>
<keyword evidence="4" id="KW-0479">Metal-binding</keyword>
<dbReference type="RefSeq" id="WP_079493944.1">
    <property type="nucleotide sequence ID" value="NZ_FUZT01000010.1"/>
</dbReference>
<dbReference type="SUPFAM" id="SSF52518">
    <property type="entry name" value="Thiamin diphosphate-binding fold (THDP-binding)"/>
    <property type="match status" value="1"/>
</dbReference>
<dbReference type="InterPro" id="IPR029061">
    <property type="entry name" value="THDP-binding"/>
</dbReference>
<dbReference type="CDD" id="cd07033">
    <property type="entry name" value="TPP_PYR_DXS_TK_like"/>
    <property type="match status" value="1"/>
</dbReference>
<dbReference type="InterPro" id="IPR009014">
    <property type="entry name" value="Transketo_C/PFOR_II"/>
</dbReference>
<dbReference type="InterPro" id="IPR005475">
    <property type="entry name" value="Transketolase-like_Pyr-bd"/>
</dbReference>